<reference evidence="8" key="1">
    <citation type="journal article" date="2014" name="Int. J. Syst. Evol. Microbiol.">
        <title>Complete genome sequence of Corynebacterium casei LMG S-19264T (=DSM 44701T), isolated from a smear-ripened cheese.</title>
        <authorList>
            <consortium name="US DOE Joint Genome Institute (JGI-PGF)"/>
            <person name="Walter F."/>
            <person name="Albersmeier A."/>
            <person name="Kalinowski J."/>
            <person name="Ruckert C."/>
        </authorList>
    </citation>
    <scope>NUCLEOTIDE SEQUENCE</scope>
    <source>
        <strain evidence="8">KCTC 42249</strain>
    </source>
</reference>
<gene>
    <name evidence="8" type="ORF">GCM10016234_17500</name>
</gene>
<feature type="binding site" evidence="6">
    <location>
        <position position="180"/>
    </location>
    <ligand>
        <name>molybdate</name>
        <dbReference type="ChEBI" id="CHEBI:36264"/>
    </ligand>
</feature>
<proteinExistence type="inferred from homology"/>
<name>A0A8J3DWA0_9HYPH</name>
<dbReference type="RefSeq" id="WP_189503038.1">
    <property type="nucleotide sequence ID" value="NZ_BMZQ01000001.1"/>
</dbReference>
<evidence type="ECO:0000256" key="2">
    <source>
        <dbReference type="ARBA" id="ARBA00022505"/>
    </source>
</evidence>
<dbReference type="NCBIfam" id="NF007958">
    <property type="entry name" value="PRK10677.1"/>
    <property type="match status" value="1"/>
</dbReference>
<keyword evidence="3 6" id="KW-0479">Metal-binding</keyword>
<sequence>MFNRRQVAGFAVAAFFAVSSVGSFVSAAQAQEKVTVFAAASLKNALDSINAAWKATSGKEATISYAASSALAKQIESGAPADVFVSADLDWMNYLKDKKLIKTDTEVQLLANRIVLVAPADAAVTADIKKDFDLAGLLKGGKLAMGNVDSVPAGKYGRDALEHLGVWKSVSGNVAQAENVRAALALVATGEAPLGIVYETDAVAEKKVKVVGVFPDNSHDPIIYPAAQTAEAKSADAGAFLDYLKTAEAKTLFEAQGFTVLPAAAK</sequence>
<dbReference type="PANTHER" id="PTHR30632">
    <property type="entry name" value="MOLYBDATE-BINDING PERIPLASMIC PROTEIN"/>
    <property type="match status" value="1"/>
</dbReference>
<feature type="binding site" evidence="6">
    <location>
        <position position="68"/>
    </location>
    <ligand>
        <name>molybdate</name>
        <dbReference type="ChEBI" id="CHEBI:36264"/>
    </ligand>
</feature>
<feature type="binding site" evidence="6">
    <location>
        <position position="198"/>
    </location>
    <ligand>
        <name>molybdate</name>
        <dbReference type="ChEBI" id="CHEBI:36264"/>
    </ligand>
</feature>
<dbReference type="Pfam" id="PF13531">
    <property type="entry name" value="SBP_bac_11"/>
    <property type="match status" value="1"/>
</dbReference>
<feature type="binding site" evidence="6">
    <location>
        <position position="153"/>
    </location>
    <ligand>
        <name>molybdate</name>
        <dbReference type="ChEBI" id="CHEBI:36264"/>
    </ligand>
</feature>
<comment type="subunit">
    <text evidence="5">The complex is composed of two ATP-binding proteins (ModC), two transmembrane proteins (ModB) and a solute-binding protein (ModA).</text>
</comment>
<dbReference type="InterPro" id="IPR005950">
    <property type="entry name" value="ModA"/>
</dbReference>
<dbReference type="SUPFAM" id="SSF53850">
    <property type="entry name" value="Periplasmic binding protein-like II"/>
    <property type="match status" value="1"/>
</dbReference>
<evidence type="ECO:0000256" key="4">
    <source>
        <dbReference type="ARBA" id="ARBA00022729"/>
    </source>
</evidence>
<evidence type="ECO:0000256" key="7">
    <source>
        <dbReference type="SAM" id="SignalP"/>
    </source>
</evidence>
<accession>A0A8J3DWA0</accession>
<evidence type="ECO:0000256" key="3">
    <source>
        <dbReference type="ARBA" id="ARBA00022723"/>
    </source>
</evidence>
<evidence type="ECO:0000313" key="8">
    <source>
        <dbReference type="EMBL" id="GHD12749.1"/>
    </source>
</evidence>
<protein>
    <submittedName>
        <fullName evidence="8">Molybdate ABC transporter substrate-binding protein</fullName>
    </submittedName>
</protein>
<dbReference type="Proteomes" id="UP000630142">
    <property type="component" value="Unassembled WGS sequence"/>
</dbReference>
<dbReference type="GO" id="GO:1901359">
    <property type="term" value="F:tungstate binding"/>
    <property type="evidence" value="ECO:0007669"/>
    <property type="project" value="UniProtKB-ARBA"/>
</dbReference>
<evidence type="ECO:0000313" key="9">
    <source>
        <dbReference type="Proteomes" id="UP000630142"/>
    </source>
</evidence>
<comment type="similarity">
    <text evidence="1">Belongs to the bacterial solute-binding protein ModA family.</text>
</comment>
<dbReference type="GO" id="GO:0030973">
    <property type="term" value="F:molybdate ion binding"/>
    <property type="evidence" value="ECO:0007669"/>
    <property type="project" value="TreeGrafter"/>
</dbReference>
<dbReference type="NCBIfam" id="TIGR01256">
    <property type="entry name" value="modA"/>
    <property type="match status" value="1"/>
</dbReference>
<evidence type="ECO:0000256" key="6">
    <source>
        <dbReference type="PIRSR" id="PIRSR004846-1"/>
    </source>
</evidence>
<feature type="chain" id="PRO_5035162176" evidence="7">
    <location>
        <begin position="31"/>
        <end position="266"/>
    </location>
</feature>
<organism evidence="8 9">
    <name type="scientific">Tianweitania populi</name>
    <dbReference type="NCBI Taxonomy" id="1607949"/>
    <lineage>
        <taxon>Bacteria</taxon>
        <taxon>Pseudomonadati</taxon>
        <taxon>Pseudomonadota</taxon>
        <taxon>Alphaproteobacteria</taxon>
        <taxon>Hyphomicrobiales</taxon>
        <taxon>Phyllobacteriaceae</taxon>
        <taxon>Tianweitania</taxon>
    </lineage>
</organism>
<evidence type="ECO:0000256" key="5">
    <source>
        <dbReference type="ARBA" id="ARBA00062515"/>
    </source>
</evidence>
<dbReference type="Gene3D" id="3.40.190.10">
    <property type="entry name" value="Periplasmic binding protein-like II"/>
    <property type="match status" value="2"/>
</dbReference>
<keyword evidence="9" id="KW-1185">Reference proteome</keyword>
<evidence type="ECO:0000256" key="1">
    <source>
        <dbReference type="ARBA" id="ARBA00009175"/>
    </source>
</evidence>
<keyword evidence="2 6" id="KW-0500">Molybdenum</keyword>
<feature type="binding site" evidence="6">
    <location>
        <position position="41"/>
    </location>
    <ligand>
        <name>molybdate</name>
        <dbReference type="ChEBI" id="CHEBI:36264"/>
    </ligand>
</feature>
<dbReference type="FunFam" id="3.40.190.10:FF:000035">
    <property type="entry name" value="Molybdate ABC transporter substrate-binding protein"/>
    <property type="match status" value="1"/>
</dbReference>
<dbReference type="EMBL" id="BMZQ01000001">
    <property type="protein sequence ID" value="GHD12749.1"/>
    <property type="molecule type" value="Genomic_DNA"/>
</dbReference>
<dbReference type="GO" id="GO:0046872">
    <property type="term" value="F:metal ion binding"/>
    <property type="evidence" value="ECO:0007669"/>
    <property type="project" value="UniProtKB-KW"/>
</dbReference>
<dbReference type="InterPro" id="IPR050682">
    <property type="entry name" value="ModA/WtpA"/>
</dbReference>
<dbReference type="GO" id="GO:0030288">
    <property type="term" value="C:outer membrane-bounded periplasmic space"/>
    <property type="evidence" value="ECO:0007669"/>
    <property type="project" value="TreeGrafter"/>
</dbReference>
<comment type="caution">
    <text evidence="8">The sequence shown here is derived from an EMBL/GenBank/DDBJ whole genome shotgun (WGS) entry which is preliminary data.</text>
</comment>
<dbReference type="PIRSF" id="PIRSF004846">
    <property type="entry name" value="ModA"/>
    <property type="match status" value="1"/>
</dbReference>
<keyword evidence="4 7" id="KW-0732">Signal</keyword>
<dbReference type="GO" id="GO:0015689">
    <property type="term" value="P:molybdate ion transport"/>
    <property type="evidence" value="ECO:0007669"/>
    <property type="project" value="InterPro"/>
</dbReference>
<dbReference type="CDD" id="cd13536">
    <property type="entry name" value="PBP2_EcModA"/>
    <property type="match status" value="1"/>
</dbReference>
<feature type="signal peptide" evidence="7">
    <location>
        <begin position="1"/>
        <end position="30"/>
    </location>
</feature>
<dbReference type="PANTHER" id="PTHR30632:SF17">
    <property type="entry name" value="MOLYBDATE-BINDING PROTEIN MODA"/>
    <property type="match status" value="1"/>
</dbReference>
<dbReference type="AlphaFoldDB" id="A0A8J3DWA0"/>
<reference evidence="8" key="2">
    <citation type="submission" date="2020-09" db="EMBL/GenBank/DDBJ databases">
        <authorList>
            <person name="Sun Q."/>
            <person name="Kim S."/>
        </authorList>
    </citation>
    <scope>NUCLEOTIDE SEQUENCE</scope>
    <source>
        <strain evidence="8">KCTC 42249</strain>
    </source>
</reference>